<reference evidence="2" key="1">
    <citation type="submission" date="2018-05" db="EMBL/GenBank/DDBJ databases">
        <authorList>
            <person name="Lanie J.A."/>
            <person name="Ng W.-L."/>
            <person name="Kazmierczak K.M."/>
            <person name="Andrzejewski T.M."/>
            <person name="Davidsen T.M."/>
            <person name="Wayne K.J."/>
            <person name="Tettelin H."/>
            <person name="Glass J.I."/>
            <person name="Rusch D."/>
            <person name="Podicherti R."/>
            <person name="Tsui H.-C.T."/>
            <person name="Winkler M.E."/>
        </authorList>
    </citation>
    <scope>NUCLEOTIDE SEQUENCE</scope>
</reference>
<dbReference type="EMBL" id="UINC01160244">
    <property type="protein sequence ID" value="SVD58781.1"/>
    <property type="molecule type" value="Genomic_DNA"/>
</dbReference>
<proteinExistence type="predicted"/>
<sequence>FGISKIRLPDNLAEKSINEIGLGGIRDKNGISVLAIMRGRNVTLAPEKDDKLQKGDILVVAGNDDQVEKLHTA</sequence>
<dbReference type="InterPro" id="IPR006037">
    <property type="entry name" value="RCK_C"/>
</dbReference>
<feature type="domain" description="RCK C-terminal" evidence="1">
    <location>
        <begin position="1"/>
        <end position="73"/>
    </location>
</feature>
<organism evidence="2">
    <name type="scientific">marine metagenome</name>
    <dbReference type="NCBI Taxonomy" id="408172"/>
    <lineage>
        <taxon>unclassified sequences</taxon>
        <taxon>metagenomes</taxon>
        <taxon>ecological metagenomes</taxon>
    </lineage>
</organism>
<dbReference type="AlphaFoldDB" id="A0A382WL27"/>
<evidence type="ECO:0000259" key="1">
    <source>
        <dbReference type="PROSITE" id="PS51202"/>
    </source>
</evidence>
<evidence type="ECO:0000313" key="2">
    <source>
        <dbReference type="EMBL" id="SVD58781.1"/>
    </source>
</evidence>
<name>A0A382WL27_9ZZZZ</name>
<gene>
    <name evidence="2" type="ORF">METZ01_LOCUS411635</name>
</gene>
<dbReference type="PROSITE" id="PS51202">
    <property type="entry name" value="RCK_C"/>
    <property type="match status" value="1"/>
</dbReference>
<dbReference type="Pfam" id="PF02080">
    <property type="entry name" value="TrkA_C"/>
    <property type="match status" value="1"/>
</dbReference>
<dbReference type="SUPFAM" id="SSF116726">
    <property type="entry name" value="TrkA C-terminal domain-like"/>
    <property type="match status" value="1"/>
</dbReference>
<protein>
    <recommendedName>
        <fullName evidence="1">RCK C-terminal domain-containing protein</fullName>
    </recommendedName>
</protein>
<feature type="non-terminal residue" evidence="2">
    <location>
        <position position="1"/>
    </location>
</feature>
<accession>A0A382WL27</accession>
<dbReference type="Gene3D" id="3.30.70.1450">
    <property type="entry name" value="Regulator of K+ conductance, C-terminal domain"/>
    <property type="match status" value="1"/>
</dbReference>
<dbReference type="InterPro" id="IPR036721">
    <property type="entry name" value="RCK_C_sf"/>
</dbReference>
<dbReference type="GO" id="GO:0008324">
    <property type="term" value="F:monoatomic cation transmembrane transporter activity"/>
    <property type="evidence" value="ECO:0007669"/>
    <property type="project" value="InterPro"/>
</dbReference>
<dbReference type="GO" id="GO:0006813">
    <property type="term" value="P:potassium ion transport"/>
    <property type="evidence" value="ECO:0007669"/>
    <property type="project" value="InterPro"/>
</dbReference>